<evidence type="ECO:0000256" key="6">
    <source>
        <dbReference type="ARBA" id="ARBA00023136"/>
    </source>
</evidence>
<keyword evidence="4" id="KW-0964">Secreted</keyword>
<organism evidence="8 9">
    <name type="scientific">Blepharisma stoltei</name>
    <dbReference type="NCBI Taxonomy" id="1481888"/>
    <lineage>
        <taxon>Eukaryota</taxon>
        <taxon>Sar</taxon>
        <taxon>Alveolata</taxon>
        <taxon>Ciliophora</taxon>
        <taxon>Postciliodesmatophora</taxon>
        <taxon>Heterotrichea</taxon>
        <taxon>Heterotrichida</taxon>
        <taxon>Blepharismidae</taxon>
        <taxon>Blepharisma</taxon>
    </lineage>
</organism>
<evidence type="ECO:0000256" key="3">
    <source>
        <dbReference type="ARBA" id="ARBA00004613"/>
    </source>
</evidence>
<dbReference type="GO" id="GO:0005576">
    <property type="term" value="C:extracellular region"/>
    <property type="evidence" value="ECO:0007669"/>
    <property type="project" value="UniProtKB-SubCell"/>
</dbReference>
<evidence type="ECO:0000313" key="8">
    <source>
        <dbReference type="EMBL" id="CAG9322001.1"/>
    </source>
</evidence>
<keyword evidence="5" id="KW-0732">Signal</keyword>
<dbReference type="InterPro" id="IPR011050">
    <property type="entry name" value="Pectin_lyase_fold/virulence"/>
</dbReference>
<dbReference type="PANTHER" id="PTHR11319">
    <property type="entry name" value="G PROTEIN-COUPLED RECEPTOR-RELATED"/>
    <property type="match status" value="1"/>
</dbReference>
<dbReference type="Proteomes" id="UP001162131">
    <property type="component" value="Unassembled WGS sequence"/>
</dbReference>
<comment type="subcellular location">
    <subcellularLocation>
        <location evidence="1">Cell envelope</location>
    </subcellularLocation>
    <subcellularLocation>
        <location evidence="2">Cell outer membrane</location>
    </subcellularLocation>
    <subcellularLocation>
        <location evidence="3">Secreted</location>
    </subcellularLocation>
</comment>
<evidence type="ECO:0000256" key="2">
    <source>
        <dbReference type="ARBA" id="ARBA00004442"/>
    </source>
</evidence>
<keyword evidence="7" id="KW-0998">Cell outer membrane</keyword>
<protein>
    <submittedName>
        <fullName evidence="8">Uncharacterized protein</fullName>
    </submittedName>
</protein>
<evidence type="ECO:0000256" key="7">
    <source>
        <dbReference type="ARBA" id="ARBA00023237"/>
    </source>
</evidence>
<dbReference type="AlphaFoldDB" id="A0AAU9J9T3"/>
<evidence type="ECO:0000256" key="4">
    <source>
        <dbReference type="ARBA" id="ARBA00022525"/>
    </source>
</evidence>
<dbReference type="SUPFAM" id="SSF51126">
    <property type="entry name" value="Pectin lyase-like"/>
    <property type="match status" value="1"/>
</dbReference>
<proteinExistence type="predicted"/>
<name>A0AAU9J9T3_9CILI</name>
<comment type="caution">
    <text evidence="8">The sequence shown here is derived from an EMBL/GenBank/DDBJ whole genome shotgun (WGS) entry which is preliminary data.</text>
</comment>
<dbReference type="InterPro" id="IPR003368">
    <property type="entry name" value="POMP_repeat"/>
</dbReference>
<keyword evidence="6" id="KW-0472">Membrane</keyword>
<dbReference type="PANTHER" id="PTHR11319:SF35">
    <property type="entry name" value="OUTER MEMBRANE PROTEIN PMPC-RELATED"/>
    <property type="match status" value="1"/>
</dbReference>
<evidence type="ECO:0000256" key="5">
    <source>
        <dbReference type="ARBA" id="ARBA00022729"/>
    </source>
</evidence>
<gene>
    <name evidence="8" type="ORF">BSTOLATCC_MIC30383</name>
</gene>
<reference evidence="8" key="1">
    <citation type="submission" date="2021-09" db="EMBL/GenBank/DDBJ databases">
        <authorList>
            <consortium name="AG Swart"/>
            <person name="Singh M."/>
            <person name="Singh A."/>
            <person name="Seah K."/>
            <person name="Emmerich C."/>
        </authorList>
    </citation>
    <scope>NUCLEOTIDE SEQUENCE</scope>
    <source>
        <strain evidence="8">ATCC30299</strain>
    </source>
</reference>
<evidence type="ECO:0000313" key="9">
    <source>
        <dbReference type="Proteomes" id="UP001162131"/>
    </source>
</evidence>
<sequence>MNSSSITGNAILAFSTALNISQCKFLNTESSSSGGVISVFGSRTFIQKSLFENFKYSAIEGSEMEFLKIVETSFKNSQGKIGGAISCTNTDYVYINSCVFDNGTSIYGGALYFAFTDNTINSKNYEIMSTEFVNNTSSAGGAIYLDNINADIKYCRFYDNKAQAMNQSSEATHDSGIGGAMKLGCSYSGECNFNVFSNDFVGNIADYEGGAIVYMKRSHAKFPKQFFWKQ</sequence>
<evidence type="ECO:0000256" key="1">
    <source>
        <dbReference type="ARBA" id="ARBA00004196"/>
    </source>
</evidence>
<keyword evidence="9" id="KW-1185">Reference proteome</keyword>
<dbReference type="Pfam" id="PF02415">
    <property type="entry name" value="Chlam_PMP"/>
    <property type="match status" value="1"/>
</dbReference>
<accession>A0AAU9J9T3</accession>
<dbReference type="EMBL" id="CAJZBQ010000030">
    <property type="protein sequence ID" value="CAG9322001.1"/>
    <property type="molecule type" value="Genomic_DNA"/>
</dbReference>